<reference evidence="1" key="2">
    <citation type="submission" date="2018-03" db="EMBL/GenBank/DDBJ databases">
        <title>The Triticum urartu genome reveals the dynamic nature of wheat genome evolution.</title>
        <authorList>
            <person name="Ling H."/>
            <person name="Ma B."/>
            <person name="Shi X."/>
            <person name="Liu H."/>
            <person name="Dong L."/>
            <person name="Sun H."/>
            <person name="Cao Y."/>
            <person name="Gao Q."/>
            <person name="Zheng S."/>
            <person name="Li Y."/>
            <person name="Yu Y."/>
            <person name="Du H."/>
            <person name="Qi M."/>
            <person name="Li Y."/>
            <person name="Yu H."/>
            <person name="Cui Y."/>
            <person name="Wang N."/>
            <person name="Chen C."/>
            <person name="Wu H."/>
            <person name="Zhao Y."/>
            <person name="Zhang J."/>
            <person name="Li Y."/>
            <person name="Zhou W."/>
            <person name="Zhang B."/>
            <person name="Hu W."/>
            <person name="Eijk M."/>
            <person name="Tang J."/>
            <person name="Witsenboer H."/>
            <person name="Zhao S."/>
            <person name="Li Z."/>
            <person name="Zhang A."/>
            <person name="Wang D."/>
            <person name="Liang C."/>
        </authorList>
    </citation>
    <scope>NUCLEOTIDE SEQUENCE [LARGE SCALE GENOMIC DNA]</scope>
    <source>
        <strain evidence="1">cv. G1812</strain>
    </source>
</reference>
<proteinExistence type="predicted"/>
<keyword evidence="2" id="KW-1185">Reference proteome</keyword>
<dbReference type="EnsemblPlants" id="TuG1812G0400001494.01.T01">
    <property type="protein sequence ID" value="TuG1812G0400001494.01.T01.cds348001"/>
    <property type="gene ID" value="TuG1812G0400001494.01"/>
</dbReference>
<dbReference type="Gramene" id="TuG1812G0400001494.01.T01">
    <property type="protein sequence ID" value="TuG1812G0400001494.01.T01.cds348001"/>
    <property type="gene ID" value="TuG1812G0400001494.01"/>
</dbReference>
<evidence type="ECO:0000313" key="2">
    <source>
        <dbReference type="Proteomes" id="UP000015106"/>
    </source>
</evidence>
<name>A0A8R7Q3G2_TRIUA</name>
<dbReference type="Proteomes" id="UP000015106">
    <property type="component" value="Chromosome 4"/>
</dbReference>
<organism evidence="1 2">
    <name type="scientific">Triticum urartu</name>
    <name type="common">Red wild einkorn</name>
    <name type="synonym">Crithodium urartu</name>
    <dbReference type="NCBI Taxonomy" id="4572"/>
    <lineage>
        <taxon>Eukaryota</taxon>
        <taxon>Viridiplantae</taxon>
        <taxon>Streptophyta</taxon>
        <taxon>Embryophyta</taxon>
        <taxon>Tracheophyta</taxon>
        <taxon>Spermatophyta</taxon>
        <taxon>Magnoliopsida</taxon>
        <taxon>Liliopsida</taxon>
        <taxon>Poales</taxon>
        <taxon>Poaceae</taxon>
        <taxon>BOP clade</taxon>
        <taxon>Pooideae</taxon>
        <taxon>Triticodae</taxon>
        <taxon>Triticeae</taxon>
        <taxon>Triticinae</taxon>
        <taxon>Triticum</taxon>
    </lineage>
</organism>
<protein>
    <submittedName>
        <fullName evidence="1">Uncharacterized protein</fullName>
    </submittedName>
</protein>
<dbReference type="AlphaFoldDB" id="A0A8R7Q3G2"/>
<evidence type="ECO:0000313" key="1">
    <source>
        <dbReference type="EnsemblPlants" id="TuG1812G0400001494.01.T01.cds348001"/>
    </source>
</evidence>
<reference evidence="1" key="3">
    <citation type="submission" date="2022-06" db="UniProtKB">
        <authorList>
            <consortium name="EnsemblPlants"/>
        </authorList>
    </citation>
    <scope>IDENTIFICATION</scope>
</reference>
<accession>A0A8R7Q3G2</accession>
<sequence>MATRGSSWVIQDLTVPAPSLPRRTGACCSPVGASSAARGLPSSSVSLSFLPESRRHLLAARQPWNSDACPEPSPCAGLAPSPRPPDLVCSAASPDPAARTLQHRRFLPPAAVSISSETRASVAHSVQSGVDPVGRPSTPLPACLFHNLGQRPQGPGVSSFPTPWA</sequence>
<reference evidence="2" key="1">
    <citation type="journal article" date="2013" name="Nature">
        <title>Draft genome of the wheat A-genome progenitor Triticum urartu.</title>
        <authorList>
            <person name="Ling H.Q."/>
            <person name="Zhao S."/>
            <person name="Liu D."/>
            <person name="Wang J."/>
            <person name="Sun H."/>
            <person name="Zhang C."/>
            <person name="Fan H."/>
            <person name="Li D."/>
            <person name="Dong L."/>
            <person name="Tao Y."/>
            <person name="Gao C."/>
            <person name="Wu H."/>
            <person name="Li Y."/>
            <person name="Cui Y."/>
            <person name="Guo X."/>
            <person name="Zheng S."/>
            <person name="Wang B."/>
            <person name="Yu K."/>
            <person name="Liang Q."/>
            <person name="Yang W."/>
            <person name="Lou X."/>
            <person name="Chen J."/>
            <person name="Feng M."/>
            <person name="Jian J."/>
            <person name="Zhang X."/>
            <person name="Luo G."/>
            <person name="Jiang Y."/>
            <person name="Liu J."/>
            <person name="Wang Z."/>
            <person name="Sha Y."/>
            <person name="Zhang B."/>
            <person name="Wu H."/>
            <person name="Tang D."/>
            <person name="Shen Q."/>
            <person name="Xue P."/>
            <person name="Zou S."/>
            <person name="Wang X."/>
            <person name="Liu X."/>
            <person name="Wang F."/>
            <person name="Yang Y."/>
            <person name="An X."/>
            <person name="Dong Z."/>
            <person name="Zhang K."/>
            <person name="Zhang X."/>
            <person name="Luo M.C."/>
            <person name="Dvorak J."/>
            <person name="Tong Y."/>
            <person name="Wang J."/>
            <person name="Yang H."/>
            <person name="Li Z."/>
            <person name="Wang D."/>
            <person name="Zhang A."/>
            <person name="Wang J."/>
        </authorList>
    </citation>
    <scope>NUCLEOTIDE SEQUENCE</scope>
    <source>
        <strain evidence="2">cv. G1812</strain>
    </source>
</reference>